<feature type="repeat" description="ANK" evidence="3">
    <location>
        <begin position="1262"/>
        <end position="1294"/>
    </location>
</feature>
<feature type="transmembrane region" description="Helical" evidence="5">
    <location>
        <begin position="333"/>
        <end position="358"/>
    </location>
</feature>
<dbReference type="Gene3D" id="2.130.10.10">
    <property type="entry name" value="YVTN repeat-like/Quinoprotein amine dehydrogenase"/>
    <property type="match status" value="1"/>
</dbReference>
<dbReference type="Pfam" id="PF12796">
    <property type="entry name" value="Ank_2"/>
    <property type="match status" value="8"/>
</dbReference>
<feature type="repeat" description="ANK" evidence="3">
    <location>
        <begin position="442"/>
        <end position="474"/>
    </location>
</feature>
<keyword evidence="5" id="KW-0812">Transmembrane</keyword>
<dbReference type="PROSITE" id="PS50088">
    <property type="entry name" value="ANK_REPEAT"/>
    <property type="match status" value="17"/>
</dbReference>
<dbReference type="PROSITE" id="PS50297">
    <property type="entry name" value="ANK_REP_REGION"/>
    <property type="match status" value="13"/>
</dbReference>
<feature type="repeat" description="ANK" evidence="3">
    <location>
        <begin position="678"/>
        <end position="711"/>
    </location>
</feature>
<feature type="repeat" description="WD" evidence="4">
    <location>
        <begin position="189"/>
        <end position="224"/>
    </location>
</feature>
<dbReference type="InterPro" id="IPR015943">
    <property type="entry name" value="WD40/YVTN_repeat-like_dom_sf"/>
</dbReference>
<dbReference type="PANTHER" id="PTHR24123:SF33">
    <property type="entry name" value="PROTEIN HOS4"/>
    <property type="match status" value="1"/>
</dbReference>
<dbReference type="PANTHER" id="PTHR24123">
    <property type="entry name" value="ANKYRIN REPEAT-CONTAINING"/>
    <property type="match status" value="1"/>
</dbReference>
<dbReference type="Proteomes" id="UP000030758">
    <property type="component" value="Unassembled WGS sequence"/>
</dbReference>
<gene>
    <name evidence="7" type="ORF">M514_20183</name>
</gene>
<dbReference type="InterPro" id="IPR051165">
    <property type="entry name" value="Multifunctional_ANK_Repeat"/>
</dbReference>
<keyword evidence="1" id="KW-0677">Repeat</keyword>
<feature type="repeat" description="ANK" evidence="3">
    <location>
        <begin position="1229"/>
        <end position="1261"/>
    </location>
</feature>
<name>A0A085NDZ1_9BILA</name>
<feature type="repeat" description="ANK" evidence="3">
    <location>
        <begin position="574"/>
        <end position="606"/>
    </location>
</feature>
<feature type="repeat" description="WD" evidence="4">
    <location>
        <begin position="54"/>
        <end position="88"/>
    </location>
</feature>
<feature type="repeat" description="ANK" evidence="3">
    <location>
        <begin position="712"/>
        <end position="744"/>
    </location>
</feature>
<keyword evidence="2 3" id="KW-0040">ANK repeat</keyword>
<dbReference type="Pfam" id="PF19433">
    <property type="entry name" value="NDNF_C"/>
    <property type="match status" value="1"/>
</dbReference>
<evidence type="ECO:0000256" key="1">
    <source>
        <dbReference type="ARBA" id="ARBA00022737"/>
    </source>
</evidence>
<feature type="repeat" description="ANK" evidence="3">
    <location>
        <begin position="846"/>
        <end position="878"/>
    </location>
</feature>
<feature type="repeat" description="ANK" evidence="3">
    <location>
        <begin position="745"/>
        <end position="777"/>
    </location>
</feature>
<accession>A0A085NDZ1</accession>
<dbReference type="Gene3D" id="1.25.40.20">
    <property type="entry name" value="Ankyrin repeat-containing domain"/>
    <property type="match status" value="6"/>
</dbReference>
<evidence type="ECO:0000256" key="2">
    <source>
        <dbReference type="ARBA" id="ARBA00023043"/>
    </source>
</evidence>
<dbReference type="SUPFAM" id="SSF48403">
    <property type="entry name" value="Ankyrin repeat"/>
    <property type="match status" value="3"/>
</dbReference>
<sequence length="2004" mass="221574">MVSVLNRIETGHQDFIHDAKTDFFGTRLATCSSDRTVKVYDLKPAGQHVPIAKLTDHEGPVWQLSWSHPLYGSLLASCSYDRKVIVWKETEGKWSKAVELRYHEASVNSVAWSPKEFGFKLAFGSADGSISVHGCNAISWAPAAESSCVCDSEGLPKTNVRMLASGGCDGLVKVWREAEDGDWKEQAGLKGHRDWIRDVEWNPSVTSDHRIASCSQDRTVVIWSCSDILSNKWTNQVLPIFEDIVWSVSWSLCGTFLATGFGDNQYTVELESECLSDAAFDLILLKSLHAIFPASGFAEFFHNCFLLVHLSVRKVDSFRRLQNSDAKVKSMNITYWVFIFSCIPCLTFSLMRAFVAWLTGLRQTVSTRPPKPAVQKALPSLQTNMVSEKSTVTEVEIAELFDAILSSNLAVVQKLCKKKELISAEAPYKESSVPFSSLQDSNGQTPLHAAAFVGDFPIAEWCIDNGAPLDKKDCRQLTPLHRACRQNNHFIVETLLDYGCDPKPPDSTWLTPLHVCAANNSLECALLLIRAVKDVNPTDRAGYTPLHYAAYFGHDQIVRLLLQNNALIDARDHQGRQPLHLAAFAGHQTIVEDLLRAGANPDARDGQTYNALHCAAAGGHAAICELLLEPGRRGSVLDVHSVTSNGDTPLHVAARNGRASVASALLEAGADVERCNSRFMTPLHCAVASSSGTTVTELLIANGASLVAKTDCGSTPLHLCAATGRTERAAMLLMNGAEANAQDNNGDTPLHRAAQEGHDLIIKKLVNFGADVNRTNKEGIRPIDFAAAHGYASAVRTLLKFGAKTDLVDNEGRSLMHYAAASCFPSDGCVKTLLGQKVSHCRTDARGLTPLHYAAFTSNIYILKMLLHAGTNVDAITFENRTPLHYASFFDSTGDCINELVNKEANCTAQDVNGFSPLHYAAAKGFLPACKTMWSKLTHSQIVWAFQQGTLTPLHFAARYGRVDVMKFFLKNGCDIDVSDEYGRTALHIALCYENYEFVASLLEYGPSVTQQTLRDLTSPLHLIVSSETGRSDLLKTMLEKMGNDKNLDVRDVLERTPLMFAASLPEATSVDLLLKAGAEPSLLDKFYRSALSVAVYYGRTASVELILESLSNDAVRYILADDMGGRNALHQAAWAGDEKIMQSLLERIPDGFFISEMVSSKGLSPFHVAAQRGHIKVLEMLLDRQKEKFFAGIDQSPLHYAAYLQSPECCLALCRFLGTHAIHLKDLQERTPLHVGCSSGGLAVCATLIEAGFSPNDRDQKGTTPLMEAAKQGHVEIVETLLQKGADVSIADNDGNNALHHAVINKEEGVALTILGYCSFVDMQNSEGKTALHYAVANVMLPVVETLLLKHASPFVVDRDELCPVTMLVKDNRQRYCLEMLLIAMGAKTDTSYPICGKPLGEPRTWKDDSMTKAPLFSSTFCESCFSYSREHSNEMKHDNKFATFDKLNSWLVSNGEDGCFRCIAKRCALFQQSGGASAMLFLVQLFFFCFASSRPTIARSKVHNVGGNFLTLHDSPKLLNVQVNQGESRSVDFLISQPTSSFRAVVTPCGCDVQWALYRRGAGEFPVAPKLYHYYLAEETIDNRLYGSKVRQELTRTEEELTRDIGSNQMSYSTNSFSGRMGRIVLKSVTNRPCVSQIRLAIKERHSLAQLLPNHGVRVRQSGDDGSVTIYWDQLESEAAIADLEYTFVLSRSKTFEALCAADNDDDDDQTMRFSISSNRRQTLSLSGLPTGVRYFLSVFALRPSTFETVPFDSVAFTTTNPLSYPSSPIADGQITVAHLGLSQYSARIHVLKIEKPASSLLITLYPCTGSLRVSAYSNGQFLRHWQVEELKTVELTNVTAGELRIRVFNNDDGEKTYKLWASVNASTYPYPTMPFDTSLLVLEHGRTCRSVRLGWLESTQAHSVCLFKRREQNDYFTQLILLEEPNRCQGPAADSELVFCRRFHHHHQHHHSGGDGGEIMITREVMGLRPANTYRFDLYASKPNGETLPYRTVWVKTKQFC</sequence>
<evidence type="ECO:0000256" key="4">
    <source>
        <dbReference type="PROSITE-ProRule" id="PRU00221"/>
    </source>
</evidence>
<dbReference type="PROSITE" id="PS50082">
    <property type="entry name" value="WD_REPEATS_2"/>
    <property type="match status" value="2"/>
</dbReference>
<dbReference type="EMBL" id="KL367512">
    <property type="protein sequence ID" value="KFD67687.1"/>
    <property type="molecule type" value="Genomic_DNA"/>
</dbReference>
<feature type="repeat" description="ANK" evidence="3">
    <location>
        <begin position="1328"/>
        <end position="1360"/>
    </location>
</feature>
<dbReference type="InterPro" id="IPR002110">
    <property type="entry name" value="Ankyrin_rpt"/>
</dbReference>
<dbReference type="InterPro" id="IPR036770">
    <property type="entry name" value="Ankyrin_rpt-contain_sf"/>
</dbReference>
<keyword evidence="4" id="KW-0853">WD repeat</keyword>
<feature type="domain" description="Protein NDNF C-terminal" evidence="6">
    <location>
        <begin position="1827"/>
        <end position="2004"/>
    </location>
</feature>
<feature type="transmembrane region" description="Helical" evidence="5">
    <location>
        <begin position="290"/>
        <end position="312"/>
    </location>
</feature>
<feature type="repeat" description="ANK" evidence="3">
    <location>
        <begin position="982"/>
        <end position="1014"/>
    </location>
</feature>
<dbReference type="PRINTS" id="PR01415">
    <property type="entry name" value="ANKYRIN"/>
</dbReference>
<feature type="repeat" description="ANK" evidence="3">
    <location>
        <begin position="541"/>
        <end position="573"/>
    </location>
</feature>
<dbReference type="Pfam" id="PF00400">
    <property type="entry name" value="WD40"/>
    <property type="match status" value="3"/>
</dbReference>
<proteinExistence type="predicted"/>
<feature type="repeat" description="ANK" evidence="3">
    <location>
        <begin position="1054"/>
        <end position="1086"/>
    </location>
</feature>
<dbReference type="SMART" id="SM00320">
    <property type="entry name" value="WD40"/>
    <property type="match status" value="7"/>
</dbReference>
<keyword evidence="5" id="KW-1133">Transmembrane helix</keyword>
<dbReference type="SUPFAM" id="SSF50978">
    <property type="entry name" value="WD40 repeat-like"/>
    <property type="match status" value="1"/>
</dbReference>
<organism evidence="7">
    <name type="scientific">Trichuris suis</name>
    <name type="common">pig whipworm</name>
    <dbReference type="NCBI Taxonomy" id="68888"/>
    <lineage>
        <taxon>Eukaryota</taxon>
        <taxon>Metazoa</taxon>
        <taxon>Ecdysozoa</taxon>
        <taxon>Nematoda</taxon>
        <taxon>Enoplea</taxon>
        <taxon>Dorylaimia</taxon>
        <taxon>Trichinellida</taxon>
        <taxon>Trichuridae</taxon>
        <taxon>Trichuris</taxon>
    </lineage>
</organism>
<feature type="repeat" description="ANK" evidence="3">
    <location>
        <begin position="949"/>
        <end position="981"/>
    </location>
</feature>
<dbReference type="InterPro" id="IPR036322">
    <property type="entry name" value="WD40_repeat_dom_sf"/>
</dbReference>
<evidence type="ECO:0000256" key="3">
    <source>
        <dbReference type="PROSITE-ProRule" id="PRU00023"/>
    </source>
</evidence>
<dbReference type="PROSITE" id="PS50294">
    <property type="entry name" value="WD_REPEATS_REGION"/>
    <property type="match status" value="1"/>
</dbReference>
<feature type="repeat" description="ANK" evidence="3">
    <location>
        <begin position="1162"/>
        <end position="1185"/>
    </location>
</feature>
<reference evidence="7" key="1">
    <citation type="journal article" date="2014" name="Nat. Genet.">
        <title>Genome and transcriptome of the porcine whipworm Trichuris suis.</title>
        <authorList>
            <person name="Jex A.R."/>
            <person name="Nejsum P."/>
            <person name="Schwarz E.M."/>
            <person name="Hu L."/>
            <person name="Young N.D."/>
            <person name="Hall R.S."/>
            <person name="Korhonen P.K."/>
            <person name="Liao S."/>
            <person name="Thamsborg S."/>
            <person name="Xia J."/>
            <person name="Xu P."/>
            <person name="Wang S."/>
            <person name="Scheerlinck J.P."/>
            <person name="Hofmann A."/>
            <person name="Sternberg P.W."/>
            <person name="Wang J."/>
            <person name="Gasser R.B."/>
        </authorList>
    </citation>
    <scope>NUCLEOTIDE SEQUENCE [LARGE SCALE GENOMIC DNA]</scope>
    <source>
        <strain evidence="7">DCEP-RM93F</strain>
    </source>
</reference>
<feature type="repeat" description="ANK" evidence="3">
    <location>
        <begin position="475"/>
        <end position="507"/>
    </location>
</feature>
<feature type="repeat" description="ANK" evidence="3">
    <location>
        <begin position="645"/>
        <end position="677"/>
    </location>
</feature>
<evidence type="ECO:0000313" key="7">
    <source>
        <dbReference type="EMBL" id="KFD67687.1"/>
    </source>
</evidence>
<feature type="repeat" description="ANK" evidence="3">
    <location>
        <begin position="778"/>
        <end position="810"/>
    </location>
</feature>
<protein>
    <recommendedName>
        <fullName evidence="6">Protein NDNF C-terminal domain-containing protein</fullName>
    </recommendedName>
</protein>
<evidence type="ECO:0000259" key="6">
    <source>
        <dbReference type="Pfam" id="PF19433"/>
    </source>
</evidence>
<dbReference type="InterPro" id="IPR001680">
    <property type="entry name" value="WD40_rpt"/>
</dbReference>
<dbReference type="InterPro" id="IPR045805">
    <property type="entry name" value="NDNF_C"/>
</dbReference>
<evidence type="ECO:0000256" key="5">
    <source>
        <dbReference type="SAM" id="Phobius"/>
    </source>
</evidence>
<dbReference type="SMART" id="SM00248">
    <property type="entry name" value="ANK"/>
    <property type="match status" value="27"/>
</dbReference>
<dbReference type="Pfam" id="PF00023">
    <property type="entry name" value="Ank"/>
    <property type="match status" value="3"/>
</dbReference>
<keyword evidence="5" id="KW-0472">Membrane</keyword>